<evidence type="ECO:0000256" key="10">
    <source>
        <dbReference type="ARBA" id="ARBA00077390"/>
    </source>
</evidence>
<dbReference type="Gene3D" id="2.130.10.10">
    <property type="entry name" value="YVTN repeat-like/Quinoprotein amine dehydrogenase"/>
    <property type="match status" value="1"/>
</dbReference>
<keyword evidence="3" id="KW-0677">Repeat</keyword>
<feature type="region of interest" description="Disordered" evidence="12">
    <location>
        <begin position="2388"/>
        <end position="2433"/>
    </location>
</feature>
<feature type="region of interest" description="Disordered" evidence="12">
    <location>
        <begin position="663"/>
        <end position="686"/>
    </location>
</feature>
<feature type="region of interest" description="Disordered" evidence="12">
    <location>
        <begin position="699"/>
        <end position="738"/>
    </location>
</feature>
<keyword evidence="6" id="KW-0811">Translocation</keyword>
<dbReference type="GO" id="GO:0006606">
    <property type="term" value="P:protein import into nucleus"/>
    <property type="evidence" value="ECO:0007669"/>
    <property type="project" value="TreeGrafter"/>
</dbReference>
<evidence type="ECO:0000256" key="5">
    <source>
        <dbReference type="ARBA" id="ARBA00022927"/>
    </source>
</evidence>
<feature type="compositionally biased region" description="Low complexity" evidence="12">
    <location>
        <begin position="2308"/>
        <end position="2318"/>
    </location>
</feature>
<feature type="compositionally biased region" description="Polar residues" evidence="12">
    <location>
        <begin position="1401"/>
        <end position="1410"/>
    </location>
</feature>
<feature type="compositionally biased region" description="Polar residues" evidence="12">
    <location>
        <begin position="2068"/>
        <end position="2081"/>
    </location>
</feature>
<evidence type="ECO:0000256" key="3">
    <source>
        <dbReference type="ARBA" id="ARBA00022737"/>
    </source>
</evidence>
<feature type="region of interest" description="Disordered" evidence="12">
    <location>
        <begin position="2068"/>
        <end position="2140"/>
    </location>
</feature>
<feature type="compositionally biased region" description="Low complexity" evidence="12">
    <location>
        <begin position="2255"/>
        <end position="2283"/>
    </location>
</feature>
<keyword evidence="14" id="KW-1185">Reference proteome</keyword>
<feature type="compositionally biased region" description="Gly residues" evidence="12">
    <location>
        <begin position="2284"/>
        <end position="2307"/>
    </location>
</feature>
<evidence type="ECO:0000256" key="9">
    <source>
        <dbReference type="ARBA" id="ARBA00068360"/>
    </source>
</evidence>
<feature type="compositionally biased region" description="Polar residues" evidence="12">
    <location>
        <begin position="1710"/>
        <end position="2042"/>
    </location>
</feature>
<dbReference type="RefSeq" id="XP_013420259.1">
    <property type="nucleotide sequence ID" value="XM_013564805.1"/>
</dbReference>
<dbReference type="InterPro" id="IPR026054">
    <property type="entry name" value="Nucleoporin"/>
</dbReference>
<feature type="compositionally biased region" description="Low complexity" evidence="12">
    <location>
        <begin position="663"/>
        <end position="676"/>
    </location>
</feature>
<feature type="region of interest" description="Disordered" evidence="12">
    <location>
        <begin position="1167"/>
        <end position="1214"/>
    </location>
</feature>
<feature type="compositionally biased region" description="Low complexity" evidence="12">
    <location>
        <begin position="1288"/>
        <end position="1319"/>
    </location>
</feature>
<feature type="compositionally biased region" description="Polar residues" evidence="12">
    <location>
        <begin position="722"/>
        <end position="731"/>
    </location>
</feature>
<feature type="compositionally biased region" description="Low complexity" evidence="12">
    <location>
        <begin position="1693"/>
        <end position="1703"/>
    </location>
</feature>
<dbReference type="GO" id="GO:0051028">
    <property type="term" value="P:mRNA transport"/>
    <property type="evidence" value="ECO:0007669"/>
    <property type="project" value="UniProtKB-KW"/>
</dbReference>
<dbReference type="PANTHER" id="PTHR23193:SF46">
    <property type="entry name" value="NUCLEAR PORE COMPLEX PROTEIN NUP214"/>
    <property type="match status" value="1"/>
</dbReference>
<evidence type="ECO:0000256" key="12">
    <source>
        <dbReference type="SAM" id="MobiDB-lite"/>
    </source>
</evidence>
<feature type="compositionally biased region" description="Polar residues" evidence="12">
    <location>
        <begin position="2395"/>
        <end position="2410"/>
    </location>
</feature>
<feature type="region of interest" description="Disordered" evidence="12">
    <location>
        <begin position="2177"/>
        <end position="2221"/>
    </location>
</feature>
<dbReference type="Pfam" id="PF13634">
    <property type="entry name" value="Nucleoporin_FG"/>
    <property type="match status" value="5"/>
</dbReference>
<feature type="compositionally biased region" description="Polar residues" evidence="12">
    <location>
        <begin position="699"/>
        <end position="711"/>
    </location>
</feature>
<dbReference type="PANTHER" id="PTHR23193">
    <property type="entry name" value="NUCLEAR PORE COMPLEX PROTEIN NUP"/>
    <property type="match status" value="1"/>
</dbReference>
<dbReference type="Pfam" id="PF16755">
    <property type="entry name" value="Beta-prop_NUP159_NUP214"/>
    <property type="match status" value="1"/>
</dbReference>
<dbReference type="RefSeq" id="XP_013420260.1">
    <property type="nucleotide sequence ID" value="XM_013564806.1"/>
</dbReference>
<evidence type="ECO:0000256" key="11">
    <source>
        <dbReference type="ARBA" id="ARBA00083901"/>
    </source>
</evidence>
<dbReference type="GO" id="GO:0006405">
    <property type="term" value="P:RNA export from nucleus"/>
    <property type="evidence" value="ECO:0007669"/>
    <property type="project" value="TreeGrafter"/>
</dbReference>
<feature type="region of interest" description="Disordered" evidence="12">
    <location>
        <begin position="2255"/>
        <end position="2335"/>
    </location>
</feature>
<evidence type="ECO:0000256" key="7">
    <source>
        <dbReference type="ARBA" id="ARBA00023132"/>
    </source>
</evidence>
<gene>
    <name evidence="15 16 17 18" type="primary">LOC106180727</name>
</gene>
<name>A0A1S3KC96_LINAN</name>
<evidence type="ECO:0000256" key="8">
    <source>
        <dbReference type="ARBA" id="ARBA00023242"/>
    </source>
</evidence>
<feature type="compositionally biased region" description="Polar residues" evidence="12">
    <location>
        <begin position="677"/>
        <end position="686"/>
    </location>
</feature>
<evidence type="ECO:0000256" key="1">
    <source>
        <dbReference type="ARBA" id="ARBA00004567"/>
    </source>
</evidence>
<sequence length="2433" mass="244655">MADDPPTRDVKEFQFQQMCKVQVAARQTDSVPKHRSQLLAVSNKYGLTFVGVQEGFKVIKTIDLINADANESDKNKVVTDLPMWTVVSTESAPTHLALSNDDMTLAVCVEREGLPLVLLYDIRVFAEKDSKPRTFHTIPLYTSPSVRLVDFVWNPGTDFPAVFAAVMSDGSLKLMEATENLKIMGSLKAGSGVTAVCWSPKGKQIVVGKKDGTMQQYDQELKLKKNIAAPTIFQDPMKVLDIQWLTTFTFQVAYMPQGDAITEQPSLVFVHAPKTGNLVFTNYEDVCFGQGEDREPVYYLHHIIKWGVMTVASANATECGILGKKADNQECWELWTLEDSGRAQLPTTEDYDDTYPVGVAIDYTSQRQIPLGEDKFHPPAPVYMLLNTDGQLLLFYMMNYFPGAEQLTCPPQVLTSAGARIGKGEEQAIPKQPAAVAPSTTSAAPAKTSLFGKPGGGFSFSAAPTSGGSGGFDLAKPLGQATAMSVPKPSQGAATTSALGATKFTFGAGTTGAPSGGLFGSTAGLPSSGSGFTLGFGTTGQQPPKSVPPANTIMSAAPVATTAPLTSLFSMKGAPPSYTSSLAVKSTPGAAMFGGSRPLTGDQTDATSAGFGVPQQVSSSSDPPGLFSQPKPVTTQPFGQPSTGQLSGILAGQSKLPQVTIATTQPQQQQLRPTMTSLPQQPASSISKPIAVSHPVQVSTTVAQPVSSASRDPQPHGIGSVSHPSPETTGMPSGGKISANQTVESTFTRSIVEEMSHFEKEMQDLKSRSSQCQYKVGTKEELSKLRKDTESVELFIKEIKTVTQASNSEIHSLKSDVLEAFTQLEECHVRQQRNMEPRYQQLLKSRALDPMSTAKMKQLRAVTQNIEKTLNDANFKLDEEWENQQDKKAKGRQMQAPSTDTIYRTLSNNHNLILSMTKRIESLVTDLKAMKLHNLTASWENRSFSIPEEKSDLEHQELASLADSLLETRLSPKKPPVKSLSPEKQSRLRQLLGRRAVTPVKVTAPANLSMSKIVSAQDLRRVLSKRFEEDSFIEEKPRDTVTELKAAAKVKESPGINEEEKIPSTTQVVLASMTARKGLFTSPASTSTPSRPLTFGTGPVPPSGGMFGGAKMAESPGPALGNLMSAAPAKPTTTTVTVLSGTKPADTGLWPTFGSMFNPGAAGTIKFGTDSTFSRGPPANEPFQEPQVEDLTPESTSESGDEEEEEDRVEDLAEEDNQAGVGQTLLAASGSAGATGLKIGFMGGNQTSFTLGEFAFWKAMQSSSEKPPVKSEAKPTSGFSFSAPPPTTVSSSGKSTAASTSTTTATVSPSVSSGAAAPTRTTLFGGTGYVLGSKPAATVTTAKTTSATTASVFSGSGGKPSEGSTTSVSQGLVGKPEAANSSPKVSVSGDAGAEQGEGGATSVTFGQSLNGKPIVPTSSVQVEESSPVVSKVETVTTTTSSAFGSGFSLATGTSAPSGGFSFGGSNFGGTATTSSSVAGGAAGSAAPATSGVGLFGKSTASSGFGFAFTQPTTGASVFGGSSTVTATTAPATTTAASAPLGTVATTATAETTTAVTTTAATSSLSGGTSTSTTTTATSLFSGGGAGTGLFGQATTSGATGFTALGRGGTSLFGGQGQPATSNTEAAAATTTITTTTTTTTAPTAATSTTSLFGGIQTTTSSTGVSIFGTQPLASTSSVFGGTQPSTITSSVFGGTQPSTTTSSGFGGAQPSATTSSVFGGTQPSATASSGFGGTQPSATTSSVFGGTQPSATTSSVFGGTQPSATTSSVFGGTQPSATTSSVFGGTQPSATTSSVFGGTQPSATTSSVFGGTQPSATTSSVFGGTQPSATTSSVFGGTQPSATTSSVFGGTQPSATTSSVFGGTQPSATTSSVFGGTQPSATTSSVFGGTQPSATTSSVFGGTQPSATTSSVFGGTQPSATTSSVFGGTQPSATTSSVFGGTQPSATTSSVFGGTQPSATTSSVFGGTQPSATTSSVFGGTQPSATTSSVFGGTQPSATTSSVFGGTQPSATTSSVFGGTQPSATTSSVFGGSQPSATTSSVFGGTQHLATTSVFGGTQVSATTASVFGGAQPTSSTSTTPLFGGEQSATTATTGTTLFGNSQVSSSTATPPLFGSTPTASTATSAPLFGSAQPSTTSTGAASIFGGGSTVTSGGTFGSSGGTSVFGVQPSTTGGSAFGSSTFGQSGTGLFGQQQTSTATSGTGTGPFGTPSASEAPGGLFGGGGGLFGGLGGKPSKENASKNVFGGTGFQAAPASQGSSLFGSSGTTTTSPFGSPAPSVFGAGTSGGGGGAFSSGSGGVAQTGFGGFSQQQQQNKPPGGFGASPTFGGAASFGGRPAFGSPPAFGSSSVFGGGATFSSPVGGSTFGSSQTAQGGGFAAFANAGSSPTFGALAQGGNTPSFGSAAQSQAAPTFGGFGSPQGQQQTSPNFSGWR</sequence>
<evidence type="ECO:0000256" key="2">
    <source>
        <dbReference type="ARBA" id="ARBA00022448"/>
    </source>
</evidence>
<dbReference type="InterPro" id="IPR025574">
    <property type="entry name" value="Nucleoporin_FG_rpt"/>
</dbReference>
<evidence type="ECO:0000313" key="14">
    <source>
        <dbReference type="Proteomes" id="UP000085678"/>
    </source>
</evidence>
<dbReference type="RefSeq" id="XP_013420258.1">
    <property type="nucleotide sequence ID" value="XM_013564804.1"/>
</dbReference>
<dbReference type="FunFam" id="2.130.10.10:FF:000142">
    <property type="entry name" value="Nuclear pore complex protein Nup214"/>
    <property type="match status" value="1"/>
</dbReference>
<keyword evidence="8" id="KW-0539">Nucleus</keyword>
<dbReference type="GO" id="GO:0008139">
    <property type="term" value="F:nuclear localization sequence binding"/>
    <property type="evidence" value="ECO:0007669"/>
    <property type="project" value="TreeGrafter"/>
</dbReference>
<keyword evidence="5" id="KW-0653">Protein transport</keyword>
<keyword evidence="7" id="KW-0906">Nuclear pore complex</keyword>
<reference evidence="15 16" key="1">
    <citation type="submission" date="2025-04" db="UniProtKB">
        <authorList>
            <consortium name="RefSeq"/>
        </authorList>
    </citation>
    <scope>IDENTIFICATION</scope>
    <source>
        <tissue evidence="15 16">Gonads</tissue>
    </source>
</reference>
<protein>
    <recommendedName>
        <fullName evidence="9">Nuclear pore complex protein Nup214</fullName>
    </recommendedName>
    <alternativeName>
        <fullName evidence="11">214 kDa nucleoporin</fullName>
    </alternativeName>
    <alternativeName>
        <fullName evidence="10">Nucleoporin Nup214</fullName>
    </alternativeName>
</protein>
<organism evidence="14 15">
    <name type="scientific">Lingula anatina</name>
    <name type="common">Brachiopod</name>
    <name type="synonym">Lingula unguis</name>
    <dbReference type="NCBI Taxonomy" id="7574"/>
    <lineage>
        <taxon>Eukaryota</taxon>
        <taxon>Metazoa</taxon>
        <taxon>Spiralia</taxon>
        <taxon>Lophotrochozoa</taxon>
        <taxon>Brachiopoda</taxon>
        <taxon>Linguliformea</taxon>
        <taxon>Lingulata</taxon>
        <taxon>Lingulida</taxon>
        <taxon>Linguloidea</taxon>
        <taxon>Lingulidae</taxon>
        <taxon>Lingula</taxon>
    </lineage>
</organism>
<feature type="compositionally biased region" description="Acidic residues" evidence="12">
    <location>
        <begin position="1199"/>
        <end position="1214"/>
    </location>
</feature>
<dbReference type="OrthoDB" id="248320at2759"/>
<feature type="compositionally biased region" description="Low complexity" evidence="12">
    <location>
        <begin position="2116"/>
        <end position="2127"/>
    </location>
</feature>
<keyword evidence="2" id="KW-0813">Transport</keyword>
<evidence type="ECO:0000259" key="13">
    <source>
        <dbReference type="Pfam" id="PF16755"/>
    </source>
</evidence>
<feature type="compositionally biased region" description="Polar residues" evidence="12">
    <location>
        <begin position="631"/>
        <end position="646"/>
    </location>
</feature>
<evidence type="ECO:0000313" key="15">
    <source>
        <dbReference type="RefSeq" id="XP_013420258.1"/>
    </source>
</evidence>
<feature type="region of interest" description="Disordered" evidence="12">
    <location>
        <begin position="1688"/>
        <end position="2042"/>
    </location>
</feature>
<dbReference type="InterPro" id="IPR015943">
    <property type="entry name" value="WD40/YVTN_repeat-like_dom_sf"/>
</dbReference>
<dbReference type="STRING" id="7574.A0A1S3KC96"/>
<accession>A0A1S3KC96</accession>
<dbReference type="RefSeq" id="XP_013420261.1">
    <property type="nucleotide sequence ID" value="XM_013564807.1"/>
</dbReference>
<keyword evidence="4" id="KW-0509">mRNA transport</keyword>
<evidence type="ECO:0000256" key="6">
    <source>
        <dbReference type="ARBA" id="ARBA00023010"/>
    </source>
</evidence>
<dbReference type="KEGG" id="lak:106180727"/>
<evidence type="ECO:0000313" key="16">
    <source>
        <dbReference type="RefSeq" id="XP_013420259.1"/>
    </source>
</evidence>
<feature type="region of interest" description="Disordered" evidence="12">
    <location>
        <begin position="601"/>
        <end position="646"/>
    </location>
</feature>
<feature type="region of interest" description="Disordered" evidence="12">
    <location>
        <begin position="1265"/>
        <end position="1319"/>
    </location>
</feature>
<dbReference type="GO" id="GO:0005643">
    <property type="term" value="C:nuclear pore"/>
    <property type="evidence" value="ECO:0007669"/>
    <property type="project" value="UniProtKB-SubCell"/>
</dbReference>
<dbReference type="SUPFAM" id="SSF117289">
    <property type="entry name" value="Nucleoporin domain"/>
    <property type="match status" value="1"/>
</dbReference>
<proteinExistence type="predicted"/>
<evidence type="ECO:0000313" key="18">
    <source>
        <dbReference type="RefSeq" id="XP_013420261.1"/>
    </source>
</evidence>
<evidence type="ECO:0000256" key="4">
    <source>
        <dbReference type="ARBA" id="ARBA00022816"/>
    </source>
</evidence>
<evidence type="ECO:0000313" key="17">
    <source>
        <dbReference type="RefSeq" id="XP_013420260.1"/>
    </source>
</evidence>
<dbReference type="Proteomes" id="UP000085678">
    <property type="component" value="Unplaced"/>
</dbReference>
<feature type="domain" description="Nucleoporin Nup159/Nup146 N-terminal" evidence="13">
    <location>
        <begin position="32"/>
        <end position="392"/>
    </location>
</feature>
<comment type="subcellular location">
    <subcellularLocation>
        <location evidence="1">Nucleus</location>
        <location evidence="1">Nuclear pore complex</location>
    </subcellularLocation>
</comment>
<feature type="compositionally biased region" description="Polar residues" evidence="12">
    <location>
        <begin position="2098"/>
        <end position="2110"/>
    </location>
</feature>
<dbReference type="GO" id="GO:0017056">
    <property type="term" value="F:structural constituent of nuclear pore"/>
    <property type="evidence" value="ECO:0007669"/>
    <property type="project" value="TreeGrafter"/>
</dbReference>
<feature type="compositionally biased region" description="Low complexity" evidence="12">
    <location>
        <begin position="1341"/>
        <end position="1352"/>
    </location>
</feature>
<feature type="region of interest" description="Disordered" evidence="12">
    <location>
        <begin position="1341"/>
        <end position="1410"/>
    </location>
</feature>
<dbReference type="GeneID" id="106180727"/>
<feature type="compositionally biased region" description="Low complexity" evidence="12">
    <location>
        <begin position="2191"/>
        <end position="2214"/>
    </location>
</feature>
<dbReference type="InterPro" id="IPR039462">
    <property type="entry name" value="Nup159/Nup146_N"/>
</dbReference>